<reference evidence="2" key="1">
    <citation type="journal article" date="2022" name="Mol. Ecol. Resour.">
        <title>The genomes of chicory, endive, great burdock and yacon provide insights into Asteraceae palaeo-polyploidization history and plant inulin production.</title>
        <authorList>
            <person name="Fan W."/>
            <person name="Wang S."/>
            <person name="Wang H."/>
            <person name="Wang A."/>
            <person name="Jiang F."/>
            <person name="Liu H."/>
            <person name="Zhao H."/>
            <person name="Xu D."/>
            <person name="Zhang Y."/>
        </authorList>
    </citation>
    <scope>NUCLEOTIDE SEQUENCE [LARGE SCALE GENOMIC DNA]</scope>
    <source>
        <strain evidence="2">cv. Punajuju</strain>
    </source>
</reference>
<evidence type="ECO:0000313" key="1">
    <source>
        <dbReference type="EMBL" id="KAI3700448.1"/>
    </source>
</evidence>
<proteinExistence type="predicted"/>
<dbReference type="Proteomes" id="UP001055811">
    <property type="component" value="Linkage Group LG08"/>
</dbReference>
<evidence type="ECO:0000313" key="2">
    <source>
        <dbReference type="Proteomes" id="UP001055811"/>
    </source>
</evidence>
<dbReference type="EMBL" id="CM042016">
    <property type="protein sequence ID" value="KAI3700448.1"/>
    <property type="molecule type" value="Genomic_DNA"/>
</dbReference>
<organism evidence="1 2">
    <name type="scientific">Cichorium intybus</name>
    <name type="common">Chicory</name>
    <dbReference type="NCBI Taxonomy" id="13427"/>
    <lineage>
        <taxon>Eukaryota</taxon>
        <taxon>Viridiplantae</taxon>
        <taxon>Streptophyta</taxon>
        <taxon>Embryophyta</taxon>
        <taxon>Tracheophyta</taxon>
        <taxon>Spermatophyta</taxon>
        <taxon>Magnoliopsida</taxon>
        <taxon>eudicotyledons</taxon>
        <taxon>Gunneridae</taxon>
        <taxon>Pentapetalae</taxon>
        <taxon>asterids</taxon>
        <taxon>campanulids</taxon>
        <taxon>Asterales</taxon>
        <taxon>Asteraceae</taxon>
        <taxon>Cichorioideae</taxon>
        <taxon>Cichorieae</taxon>
        <taxon>Cichoriinae</taxon>
        <taxon>Cichorium</taxon>
    </lineage>
</organism>
<sequence length="70" mass="8270">MFFTLHTLDLLILKNPLFPVIQSAEPKGILSRRSFNFRSVARHHHPPSHAPYAWVKRHKEEVKLEFILLI</sequence>
<name>A0ACB8ZS85_CICIN</name>
<gene>
    <name evidence="1" type="ORF">L2E82_45077</name>
</gene>
<accession>A0ACB8ZS85</accession>
<comment type="caution">
    <text evidence="1">The sequence shown here is derived from an EMBL/GenBank/DDBJ whole genome shotgun (WGS) entry which is preliminary data.</text>
</comment>
<protein>
    <submittedName>
        <fullName evidence="1">Uncharacterized protein</fullName>
    </submittedName>
</protein>
<keyword evidence="2" id="KW-1185">Reference proteome</keyword>
<reference evidence="1 2" key="2">
    <citation type="journal article" date="2022" name="Mol. Ecol. Resour.">
        <title>The genomes of chicory, endive, great burdock and yacon provide insights into Asteraceae paleo-polyploidization history and plant inulin production.</title>
        <authorList>
            <person name="Fan W."/>
            <person name="Wang S."/>
            <person name="Wang H."/>
            <person name="Wang A."/>
            <person name="Jiang F."/>
            <person name="Liu H."/>
            <person name="Zhao H."/>
            <person name="Xu D."/>
            <person name="Zhang Y."/>
        </authorList>
    </citation>
    <scope>NUCLEOTIDE SEQUENCE [LARGE SCALE GENOMIC DNA]</scope>
    <source>
        <strain evidence="2">cv. Punajuju</strain>
        <tissue evidence="1">Leaves</tissue>
    </source>
</reference>